<protein>
    <submittedName>
        <fullName evidence="1">Uncharacterized protein</fullName>
    </submittedName>
</protein>
<proteinExistence type="predicted"/>
<reference evidence="1" key="1">
    <citation type="submission" date="2014-09" db="EMBL/GenBank/DDBJ databases">
        <authorList>
            <person name="Magalhaes I.L.F."/>
            <person name="Oliveira U."/>
            <person name="Santos F.R."/>
            <person name="Vidigal T.H.D.A."/>
            <person name="Brescovit A.D."/>
            <person name="Santos A.J."/>
        </authorList>
    </citation>
    <scope>NUCLEOTIDE SEQUENCE</scope>
    <source>
        <tissue evidence="1">Shoot tissue taken approximately 20 cm above the soil surface</tissue>
    </source>
</reference>
<dbReference type="EMBL" id="GBRH01260462">
    <property type="protein sequence ID" value="JAD37433.1"/>
    <property type="molecule type" value="Transcribed_RNA"/>
</dbReference>
<sequence length="33" mass="3991">MMAHMHILFYVLDSLRDFCQPIIHLIKPHNKLD</sequence>
<dbReference type="AlphaFoldDB" id="A0A0A8ZIA1"/>
<reference evidence="1" key="2">
    <citation type="journal article" date="2015" name="Data Brief">
        <title>Shoot transcriptome of the giant reed, Arundo donax.</title>
        <authorList>
            <person name="Barrero R.A."/>
            <person name="Guerrero F.D."/>
            <person name="Moolhuijzen P."/>
            <person name="Goolsby J.A."/>
            <person name="Tidwell J."/>
            <person name="Bellgard S.E."/>
            <person name="Bellgard M.I."/>
        </authorList>
    </citation>
    <scope>NUCLEOTIDE SEQUENCE</scope>
    <source>
        <tissue evidence="1">Shoot tissue taken approximately 20 cm above the soil surface</tissue>
    </source>
</reference>
<accession>A0A0A8ZIA1</accession>
<organism evidence="1">
    <name type="scientific">Arundo donax</name>
    <name type="common">Giant reed</name>
    <name type="synonym">Donax arundinaceus</name>
    <dbReference type="NCBI Taxonomy" id="35708"/>
    <lineage>
        <taxon>Eukaryota</taxon>
        <taxon>Viridiplantae</taxon>
        <taxon>Streptophyta</taxon>
        <taxon>Embryophyta</taxon>
        <taxon>Tracheophyta</taxon>
        <taxon>Spermatophyta</taxon>
        <taxon>Magnoliopsida</taxon>
        <taxon>Liliopsida</taxon>
        <taxon>Poales</taxon>
        <taxon>Poaceae</taxon>
        <taxon>PACMAD clade</taxon>
        <taxon>Arundinoideae</taxon>
        <taxon>Arundineae</taxon>
        <taxon>Arundo</taxon>
    </lineage>
</organism>
<evidence type="ECO:0000313" key="1">
    <source>
        <dbReference type="EMBL" id="JAD37433.1"/>
    </source>
</evidence>
<name>A0A0A8ZIA1_ARUDO</name>